<dbReference type="EMBL" id="CP001792">
    <property type="protein sequence ID" value="ACX75445.1"/>
    <property type="molecule type" value="Genomic_DNA"/>
</dbReference>
<gene>
    <name evidence="1" type="ordered locus">Fisuc_1853</name>
</gene>
<organism evidence="1 2">
    <name type="scientific">Fibrobacter succinogenes (strain ATCC 19169 / S85)</name>
    <dbReference type="NCBI Taxonomy" id="59374"/>
    <lineage>
        <taxon>Bacteria</taxon>
        <taxon>Pseudomonadati</taxon>
        <taxon>Fibrobacterota</taxon>
        <taxon>Fibrobacteria</taxon>
        <taxon>Fibrobacterales</taxon>
        <taxon>Fibrobacteraceae</taxon>
        <taxon>Fibrobacter</taxon>
    </lineage>
</organism>
<reference evidence="1" key="1">
    <citation type="submission" date="2009-10" db="EMBL/GenBank/DDBJ databases">
        <title>Complete sequence of Fibrobacter succinogenes subsp. succinogenes S85.</title>
        <authorList>
            <consortium name="US DOE Joint Genome Institute"/>
            <person name="Lucas S."/>
            <person name="Copeland A."/>
            <person name="Lapidus A."/>
            <person name="Glavina del Rio T."/>
            <person name="Tice H."/>
            <person name="Bruce D."/>
            <person name="Goodwin L."/>
            <person name="Pitluck S."/>
            <person name="Chertkov O."/>
            <person name="Detter J.C."/>
            <person name="Han C."/>
            <person name="Tapia R."/>
            <person name="Larimer F."/>
            <person name="Land M."/>
            <person name="Hauser L."/>
            <person name="Kyrpides N."/>
            <person name="Mikhailova N."/>
            <person name="Weimer P.J."/>
            <person name="Stevenson D.M."/>
            <person name="Boyum J."/>
            <person name="Brumm P.I."/>
            <person name="Mead D."/>
        </authorList>
    </citation>
    <scope>NUCLEOTIDE SEQUENCE [LARGE SCALE GENOMIC DNA]</scope>
    <source>
        <strain evidence="1">S85</strain>
    </source>
</reference>
<evidence type="ECO:0008006" key="3">
    <source>
        <dbReference type="Google" id="ProtNLM"/>
    </source>
</evidence>
<keyword evidence="2" id="KW-1185">Reference proteome</keyword>
<evidence type="ECO:0000313" key="2">
    <source>
        <dbReference type="Proteomes" id="UP000001497"/>
    </source>
</evidence>
<accession>A0ABM5LIS7</accession>
<sequence length="202" mass="22409">MAQNLGTTLKSDEEFSYITSGFVRTNETANNISKGRGEASLPKLITSYDITGNWFLKISADELSAYGTKLGMQGGSVELMAHWAYEGGYTDALYELTPRAEEFIQKVILKNLPKWKRVSIMVSHDIFVMPLAVFGSKGKVALKYHEDYHWINYIAGLAIIIGADNSLRYVPVKGADSGVIDYLAIYMEEHGMGGKKPSTPKR</sequence>
<evidence type="ECO:0000313" key="1">
    <source>
        <dbReference type="EMBL" id="ACX75445.1"/>
    </source>
</evidence>
<name>A0ABM5LIS7_FIBSS</name>
<dbReference type="Proteomes" id="UP000001497">
    <property type="component" value="Chromosome"/>
</dbReference>
<protein>
    <recommendedName>
        <fullName evidence="3">Histidine phosphatase superfamily (Branch 1)</fullName>
    </recommendedName>
</protein>
<proteinExistence type="predicted"/>